<dbReference type="EMBL" id="AVOT02101428">
    <property type="protein sequence ID" value="MBW0577812.1"/>
    <property type="molecule type" value="Genomic_DNA"/>
</dbReference>
<evidence type="ECO:0000313" key="1">
    <source>
        <dbReference type="EMBL" id="MBW0577812.1"/>
    </source>
</evidence>
<evidence type="ECO:0000313" key="2">
    <source>
        <dbReference type="Proteomes" id="UP000765509"/>
    </source>
</evidence>
<organism evidence="1 2">
    <name type="scientific">Austropuccinia psidii MF-1</name>
    <dbReference type="NCBI Taxonomy" id="1389203"/>
    <lineage>
        <taxon>Eukaryota</taxon>
        <taxon>Fungi</taxon>
        <taxon>Dikarya</taxon>
        <taxon>Basidiomycota</taxon>
        <taxon>Pucciniomycotina</taxon>
        <taxon>Pucciniomycetes</taxon>
        <taxon>Pucciniales</taxon>
        <taxon>Sphaerophragmiaceae</taxon>
        <taxon>Austropuccinia</taxon>
    </lineage>
</organism>
<accession>A0A9Q3KBE4</accession>
<dbReference type="Gene3D" id="3.30.70.270">
    <property type="match status" value="1"/>
</dbReference>
<keyword evidence="2" id="KW-1185">Reference proteome</keyword>
<sequence>MDLDVLKNVGHNEQVEVTTPVILNWNNGKSRMIGDFRASNTYTIIDSYEIPKIHETLTQLSQDEFITAMDSLKVFQKNVLTDNARKVLRRIVHCGIYE</sequence>
<protein>
    <submittedName>
        <fullName evidence="1">Uncharacterized protein</fullName>
    </submittedName>
</protein>
<dbReference type="OrthoDB" id="4358334at2759"/>
<comment type="caution">
    <text evidence="1">The sequence shown here is derived from an EMBL/GenBank/DDBJ whole genome shotgun (WGS) entry which is preliminary data.</text>
</comment>
<reference evidence="1" key="1">
    <citation type="submission" date="2021-03" db="EMBL/GenBank/DDBJ databases">
        <title>Draft genome sequence of rust myrtle Austropuccinia psidii MF-1, a brazilian biotype.</title>
        <authorList>
            <person name="Quecine M.C."/>
            <person name="Pachon D.M.R."/>
            <person name="Bonatelli M.L."/>
            <person name="Correr F.H."/>
            <person name="Franceschini L.M."/>
            <person name="Leite T.F."/>
            <person name="Margarido G.R.A."/>
            <person name="Almeida C.A."/>
            <person name="Ferrarezi J.A."/>
            <person name="Labate C.A."/>
        </authorList>
    </citation>
    <scope>NUCLEOTIDE SEQUENCE</scope>
    <source>
        <strain evidence="1">MF-1</strain>
    </source>
</reference>
<dbReference type="Gene3D" id="3.10.10.10">
    <property type="entry name" value="HIV Type 1 Reverse Transcriptase, subunit A, domain 1"/>
    <property type="match status" value="1"/>
</dbReference>
<dbReference type="SUPFAM" id="SSF56672">
    <property type="entry name" value="DNA/RNA polymerases"/>
    <property type="match status" value="1"/>
</dbReference>
<gene>
    <name evidence="1" type="ORF">O181_117527</name>
</gene>
<dbReference type="AlphaFoldDB" id="A0A9Q3KBE4"/>
<dbReference type="InterPro" id="IPR043128">
    <property type="entry name" value="Rev_trsase/Diguanyl_cyclase"/>
</dbReference>
<dbReference type="InterPro" id="IPR043502">
    <property type="entry name" value="DNA/RNA_pol_sf"/>
</dbReference>
<name>A0A9Q3KBE4_9BASI</name>
<dbReference type="Proteomes" id="UP000765509">
    <property type="component" value="Unassembled WGS sequence"/>
</dbReference>
<proteinExistence type="predicted"/>